<dbReference type="GO" id="GO:0003841">
    <property type="term" value="F:1-acylglycerol-3-phosphate O-acyltransferase activity"/>
    <property type="evidence" value="ECO:0007669"/>
    <property type="project" value="TreeGrafter"/>
</dbReference>
<name>A0A832I319_UNCEI</name>
<dbReference type="PANTHER" id="PTHR10434">
    <property type="entry name" value="1-ACYL-SN-GLYCEROL-3-PHOSPHATE ACYLTRANSFERASE"/>
    <property type="match status" value="1"/>
</dbReference>
<evidence type="ECO:0000256" key="2">
    <source>
        <dbReference type="ARBA" id="ARBA00023315"/>
    </source>
</evidence>
<organism evidence="4">
    <name type="scientific">Eiseniibacteriota bacterium</name>
    <dbReference type="NCBI Taxonomy" id="2212470"/>
    <lineage>
        <taxon>Bacteria</taxon>
        <taxon>Candidatus Eiseniibacteriota</taxon>
    </lineage>
</organism>
<reference evidence="4" key="1">
    <citation type="journal article" date="2020" name="mSystems">
        <title>Genome- and Community-Level Interaction Insights into Carbon Utilization and Element Cycling Functions of Hydrothermarchaeota in Hydrothermal Sediment.</title>
        <authorList>
            <person name="Zhou Z."/>
            <person name="Liu Y."/>
            <person name="Xu W."/>
            <person name="Pan J."/>
            <person name="Luo Z.H."/>
            <person name="Li M."/>
        </authorList>
    </citation>
    <scope>NUCLEOTIDE SEQUENCE [LARGE SCALE GENOMIC DNA]</scope>
    <source>
        <strain evidence="4">SpSt-381</strain>
    </source>
</reference>
<protein>
    <submittedName>
        <fullName evidence="4">1-acyl-sn-glycerol-3-phosphate acyltransferase</fullName>
    </submittedName>
</protein>
<sequence>MASYYTATRSVVAAVMGPITGWSVVGRDLVPREGGLIVASNHVSFWDPPLVGAACPRELHYLAKDELFRTPGLGSLIRAFNAIPIRRGMADLAGLSRAIEVVRSGGALLLFPEGTRMRDGELHRARPGVGMIAVHADAPIVPCFISGSNRPGRWWWRGSRVRIAFGVARPWRQYAGEGDLTPGRALYQRVSDAVMRDIAALRAAFEDSAVRGAARRAPSR</sequence>
<dbReference type="CDD" id="cd07989">
    <property type="entry name" value="LPLAT_AGPAT-like"/>
    <property type="match status" value="1"/>
</dbReference>
<proteinExistence type="predicted"/>
<accession>A0A832I319</accession>
<evidence type="ECO:0000259" key="3">
    <source>
        <dbReference type="SMART" id="SM00563"/>
    </source>
</evidence>
<dbReference type="SMART" id="SM00563">
    <property type="entry name" value="PlsC"/>
    <property type="match status" value="1"/>
</dbReference>
<dbReference type="AlphaFoldDB" id="A0A832I319"/>
<dbReference type="PANTHER" id="PTHR10434:SF11">
    <property type="entry name" value="1-ACYL-SN-GLYCEROL-3-PHOSPHATE ACYLTRANSFERASE"/>
    <property type="match status" value="1"/>
</dbReference>
<dbReference type="Pfam" id="PF01553">
    <property type="entry name" value="Acyltransferase"/>
    <property type="match status" value="1"/>
</dbReference>
<keyword evidence="1 4" id="KW-0808">Transferase</keyword>
<gene>
    <name evidence="4" type="ORF">ENR23_05230</name>
</gene>
<keyword evidence="2 4" id="KW-0012">Acyltransferase</keyword>
<evidence type="ECO:0000256" key="1">
    <source>
        <dbReference type="ARBA" id="ARBA00022679"/>
    </source>
</evidence>
<feature type="domain" description="Phospholipid/glycerol acyltransferase" evidence="3">
    <location>
        <begin position="36"/>
        <end position="148"/>
    </location>
</feature>
<comment type="caution">
    <text evidence="4">The sequence shown here is derived from an EMBL/GenBank/DDBJ whole genome shotgun (WGS) entry which is preliminary data.</text>
</comment>
<dbReference type="GO" id="GO:0006654">
    <property type="term" value="P:phosphatidic acid biosynthetic process"/>
    <property type="evidence" value="ECO:0007669"/>
    <property type="project" value="TreeGrafter"/>
</dbReference>
<dbReference type="EMBL" id="DSQF01000012">
    <property type="protein sequence ID" value="HGZ42821.1"/>
    <property type="molecule type" value="Genomic_DNA"/>
</dbReference>
<dbReference type="SUPFAM" id="SSF69593">
    <property type="entry name" value="Glycerol-3-phosphate (1)-acyltransferase"/>
    <property type="match status" value="1"/>
</dbReference>
<dbReference type="InterPro" id="IPR002123">
    <property type="entry name" value="Plipid/glycerol_acylTrfase"/>
</dbReference>
<evidence type="ECO:0000313" key="4">
    <source>
        <dbReference type="EMBL" id="HGZ42821.1"/>
    </source>
</evidence>